<dbReference type="AlphaFoldDB" id="A0A0F0LXY1"/>
<evidence type="ECO:0008006" key="3">
    <source>
        <dbReference type="Google" id="ProtNLM"/>
    </source>
</evidence>
<protein>
    <recommendedName>
        <fullName evidence="3">DUF3263 domain-containing protein</fullName>
    </recommendedName>
</protein>
<dbReference type="PATRIC" id="fig|400772.4.peg.794"/>
<dbReference type="Proteomes" id="UP000033451">
    <property type="component" value="Unassembled WGS sequence"/>
</dbReference>
<keyword evidence="2" id="KW-1185">Reference proteome</keyword>
<proteinExistence type="predicted"/>
<dbReference type="EMBL" id="JYIY01000063">
    <property type="protein sequence ID" value="KJL38252.1"/>
    <property type="molecule type" value="Genomic_DNA"/>
</dbReference>
<dbReference type="RefSeq" id="WP_045246741.1">
    <property type="nucleotide sequence ID" value="NZ_JYIY01000063.1"/>
</dbReference>
<dbReference type="OrthoDB" id="3268863at2"/>
<name>A0A0F0LXY1_9MICO</name>
<comment type="caution">
    <text evidence="1">The sequence shown here is derived from an EMBL/GenBank/DDBJ whole genome shotgun (WGS) entry which is preliminary data.</text>
</comment>
<evidence type="ECO:0000313" key="2">
    <source>
        <dbReference type="Proteomes" id="UP000033451"/>
    </source>
</evidence>
<evidence type="ECO:0000313" key="1">
    <source>
        <dbReference type="EMBL" id="KJL38252.1"/>
    </source>
</evidence>
<accession>A0A0F0LXY1</accession>
<dbReference type="InterPro" id="IPR021678">
    <property type="entry name" value="DUF3263"/>
</dbReference>
<dbReference type="STRING" id="400772.RR49_00762"/>
<sequence length="83" mass="9374">MPLSERDRSILDFEARWLRHGAGKEEAIRAELSLAPARYYQLLGRLIDTDDAIAAEPMLVARLRRLRAARVDARARRTSGLSA</sequence>
<organism evidence="1 2">
    <name type="scientific">Microbacterium ginsengisoli</name>
    <dbReference type="NCBI Taxonomy" id="400772"/>
    <lineage>
        <taxon>Bacteria</taxon>
        <taxon>Bacillati</taxon>
        <taxon>Actinomycetota</taxon>
        <taxon>Actinomycetes</taxon>
        <taxon>Micrococcales</taxon>
        <taxon>Microbacteriaceae</taxon>
        <taxon>Microbacterium</taxon>
    </lineage>
</organism>
<gene>
    <name evidence="1" type="ORF">RR49_00762</name>
</gene>
<dbReference type="Pfam" id="PF11662">
    <property type="entry name" value="DUF3263"/>
    <property type="match status" value="1"/>
</dbReference>
<reference evidence="1 2" key="1">
    <citation type="submission" date="2015-02" db="EMBL/GenBank/DDBJ databases">
        <title>Draft genome sequences of ten Microbacterium spp. with emphasis on heavy metal contaminated environments.</title>
        <authorList>
            <person name="Corretto E."/>
        </authorList>
    </citation>
    <scope>NUCLEOTIDE SEQUENCE [LARGE SCALE GENOMIC DNA]</scope>
    <source>
        <strain evidence="1 2">DSM 18659</strain>
    </source>
</reference>